<feature type="region of interest" description="Disordered" evidence="1">
    <location>
        <begin position="1"/>
        <end position="46"/>
    </location>
</feature>
<dbReference type="EMBL" id="JAUKTV010000005">
    <property type="protein sequence ID" value="KAK0737427.1"/>
    <property type="molecule type" value="Genomic_DNA"/>
</dbReference>
<evidence type="ECO:0000313" key="2">
    <source>
        <dbReference type="EMBL" id="KAK0737427.1"/>
    </source>
</evidence>
<proteinExistence type="predicted"/>
<accession>A0AA40BNE4</accession>
<dbReference type="AlphaFoldDB" id="A0AA40BNE4"/>
<organism evidence="2 3">
    <name type="scientific">Apiosordaria backusii</name>
    <dbReference type="NCBI Taxonomy" id="314023"/>
    <lineage>
        <taxon>Eukaryota</taxon>
        <taxon>Fungi</taxon>
        <taxon>Dikarya</taxon>
        <taxon>Ascomycota</taxon>
        <taxon>Pezizomycotina</taxon>
        <taxon>Sordariomycetes</taxon>
        <taxon>Sordariomycetidae</taxon>
        <taxon>Sordariales</taxon>
        <taxon>Lasiosphaeriaceae</taxon>
        <taxon>Apiosordaria</taxon>
    </lineage>
</organism>
<protein>
    <submittedName>
        <fullName evidence="2">Uncharacterized protein</fullName>
    </submittedName>
</protein>
<sequence length="129" mass="14999">MRTLQAMAASKEKFIPPTLKPNTNTSQDNPQAGKPTTTIHLPSQSTLQAEQARIDAETRSRLEERQERLNRAVQRENWANSMFFRSCLGVNEDVVSEDRDGRRWWVFFFGNPIKIKILSRTKFVYIDEL</sequence>
<reference evidence="2" key="1">
    <citation type="submission" date="2023-06" db="EMBL/GenBank/DDBJ databases">
        <title>Genome-scale phylogeny and comparative genomics of the fungal order Sordariales.</title>
        <authorList>
            <consortium name="Lawrence Berkeley National Laboratory"/>
            <person name="Hensen N."/>
            <person name="Bonometti L."/>
            <person name="Westerberg I."/>
            <person name="Brannstrom I.O."/>
            <person name="Guillou S."/>
            <person name="Cros-Aarteil S."/>
            <person name="Calhoun S."/>
            <person name="Haridas S."/>
            <person name="Kuo A."/>
            <person name="Mondo S."/>
            <person name="Pangilinan J."/>
            <person name="Riley R."/>
            <person name="Labutti K."/>
            <person name="Andreopoulos B."/>
            <person name="Lipzen A."/>
            <person name="Chen C."/>
            <person name="Yanf M."/>
            <person name="Daum C."/>
            <person name="Ng V."/>
            <person name="Clum A."/>
            <person name="Steindorff A."/>
            <person name="Ohm R."/>
            <person name="Martin F."/>
            <person name="Silar P."/>
            <person name="Natvig D."/>
            <person name="Lalanne C."/>
            <person name="Gautier V."/>
            <person name="Ament-Velasquez S.L."/>
            <person name="Kruys A."/>
            <person name="Hutchinson M.I."/>
            <person name="Powell A.J."/>
            <person name="Barry K."/>
            <person name="Miller A.N."/>
            <person name="Grigoriev I.V."/>
            <person name="Debuchy R."/>
            <person name="Gladieux P."/>
            <person name="Thoren M.H."/>
            <person name="Johannesson H."/>
        </authorList>
    </citation>
    <scope>NUCLEOTIDE SEQUENCE</scope>
    <source>
        <strain evidence="2">CBS 540.89</strain>
    </source>
</reference>
<evidence type="ECO:0000256" key="1">
    <source>
        <dbReference type="SAM" id="MobiDB-lite"/>
    </source>
</evidence>
<feature type="compositionally biased region" description="Polar residues" evidence="1">
    <location>
        <begin position="20"/>
        <end position="46"/>
    </location>
</feature>
<evidence type="ECO:0000313" key="3">
    <source>
        <dbReference type="Proteomes" id="UP001172159"/>
    </source>
</evidence>
<dbReference type="Proteomes" id="UP001172159">
    <property type="component" value="Unassembled WGS sequence"/>
</dbReference>
<name>A0AA40BNE4_9PEZI</name>
<comment type="caution">
    <text evidence="2">The sequence shown here is derived from an EMBL/GenBank/DDBJ whole genome shotgun (WGS) entry which is preliminary data.</text>
</comment>
<gene>
    <name evidence="2" type="ORF">B0T21DRAFT_365104</name>
</gene>
<keyword evidence="3" id="KW-1185">Reference proteome</keyword>